<dbReference type="InterPro" id="IPR029058">
    <property type="entry name" value="AB_hydrolase_fold"/>
</dbReference>
<accession>A0A919K126</accession>
<proteinExistence type="predicted"/>
<sequence length="226" mass="24249">MTIPLVLLHPLGVNPKFFDPVRDQLPDSITPELPGPAGATVEYFAGTVEAALAGHQQVDVVGISLGGLVGQVLAARRPDLVRRLVVADAVAVYPEAMRAMWRDRAAGVRRNGLDFVVAPTEALWFTDDAPPEARERVREMLLAGDPDSYARTCEALAAADTTALAPSITCPTLVACGKDDARPFREAVDWFAANLPDASVAWLPGKHATAYEHPRAFAGAVTRFLR</sequence>
<protein>
    <submittedName>
        <fullName evidence="2">3-oxoadipate enol-lactonase</fullName>
    </submittedName>
</protein>
<evidence type="ECO:0000259" key="1">
    <source>
        <dbReference type="Pfam" id="PF12697"/>
    </source>
</evidence>
<feature type="domain" description="AB hydrolase-1" evidence="1">
    <location>
        <begin position="5"/>
        <end position="219"/>
    </location>
</feature>
<name>A0A919K126_9ACTN</name>
<keyword evidence="3" id="KW-1185">Reference proteome</keyword>
<organism evidence="2 3">
    <name type="scientific">Paractinoplanes rishiriensis</name>
    <dbReference type="NCBI Taxonomy" id="1050105"/>
    <lineage>
        <taxon>Bacteria</taxon>
        <taxon>Bacillati</taxon>
        <taxon>Actinomycetota</taxon>
        <taxon>Actinomycetes</taxon>
        <taxon>Micromonosporales</taxon>
        <taxon>Micromonosporaceae</taxon>
        <taxon>Paractinoplanes</taxon>
    </lineage>
</organism>
<dbReference type="Pfam" id="PF12697">
    <property type="entry name" value="Abhydrolase_6"/>
    <property type="match status" value="1"/>
</dbReference>
<dbReference type="AlphaFoldDB" id="A0A919K126"/>
<dbReference type="RefSeq" id="WP_203784435.1">
    <property type="nucleotide sequence ID" value="NZ_BOMV01000057.1"/>
</dbReference>
<dbReference type="InterPro" id="IPR000073">
    <property type="entry name" value="AB_hydrolase_1"/>
</dbReference>
<dbReference type="EMBL" id="BOMV01000057">
    <property type="protein sequence ID" value="GIE97454.1"/>
    <property type="molecule type" value="Genomic_DNA"/>
</dbReference>
<dbReference type="SUPFAM" id="SSF53474">
    <property type="entry name" value="alpha/beta-Hydrolases"/>
    <property type="match status" value="1"/>
</dbReference>
<reference evidence="2" key="1">
    <citation type="submission" date="2021-01" db="EMBL/GenBank/DDBJ databases">
        <title>Whole genome shotgun sequence of Actinoplanes rishiriensis NBRC 108556.</title>
        <authorList>
            <person name="Komaki H."/>
            <person name="Tamura T."/>
        </authorList>
    </citation>
    <scope>NUCLEOTIDE SEQUENCE</scope>
    <source>
        <strain evidence="2">NBRC 108556</strain>
    </source>
</reference>
<gene>
    <name evidence="2" type="primary">pcaD</name>
    <name evidence="2" type="ORF">Ari01nite_49190</name>
</gene>
<dbReference type="GO" id="GO:0003824">
    <property type="term" value="F:catalytic activity"/>
    <property type="evidence" value="ECO:0007669"/>
    <property type="project" value="UniProtKB-ARBA"/>
</dbReference>
<dbReference type="InterPro" id="IPR050471">
    <property type="entry name" value="AB_hydrolase"/>
</dbReference>
<dbReference type="PANTHER" id="PTHR43433">
    <property type="entry name" value="HYDROLASE, ALPHA/BETA FOLD FAMILY PROTEIN"/>
    <property type="match status" value="1"/>
</dbReference>
<evidence type="ECO:0000313" key="3">
    <source>
        <dbReference type="Proteomes" id="UP000636960"/>
    </source>
</evidence>
<dbReference type="Proteomes" id="UP000636960">
    <property type="component" value="Unassembled WGS sequence"/>
</dbReference>
<evidence type="ECO:0000313" key="2">
    <source>
        <dbReference type="EMBL" id="GIE97454.1"/>
    </source>
</evidence>
<dbReference type="Gene3D" id="3.40.50.1820">
    <property type="entry name" value="alpha/beta hydrolase"/>
    <property type="match status" value="1"/>
</dbReference>
<comment type="caution">
    <text evidence="2">The sequence shown here is derived from an EMBL/GenBank/DDBJ whole genome shotgun (WGS) entry which is preliminary data.</text>
</comment>
<dbReference type="PANTHER" id="PTHR43433:SF5">
    <property type="entry name" value="AB HYDROLASE-1 DOMAIN-CONTAINING PROTEIN"/>
    <property type="match status" value="1"/>
</dbReference>